<dbReference type="InterPro" id="IPR002491">
    <property type="entry name" value="ABC_transptr_periplasmic_BD"/>
</dbReference>
<evidence type="ECO:0000256" key="1">
    <source>
        <dbReference type="ARBA" id="ARBA00022729"/>
    </source>
</evidence>
<dbReference type="InterPro" id="IPR050902">
    <property type="entry name" value="ABC_Transporter_SBP"/>
</dbReference>
<gene>
    <name evidence="3" type="ORF">GCM10022395_36930</name>
</gene>
<dbReference type="SUPFAM" id="SSF53807">
    <property type="entry name" value="Helical backbone' metal receptor"/>
    <property type="match status" value="1"/>
</dbReference>
<evidence type="ECO:0000313" key="4">
    <source>
        <dbReference type="Proteomes" id="UP001500954"/>
    </source>
</evidence>
<evidence type="ECO:0000259" key="2">
    <source>
        <dbReference type="PROSITE" id="PS50983"/>
    </source>
</evidence>
<name>A0ABP6YKI0_9FLAO</name>
<feature type="domain" description="Fe/B12 periplasmic-binding" evidence="2">
    <location>
        <begin position="17"/>
        <end position="267"/>
    </location>
</feature>
<keyword evidence="1" id="KW-0732">Signal</keyword>
<evidence type="ECO:0000313" key="3">
    <source>
        <dbReference type="EMBL" id="GAA3585520.1"/>
    </source>
</evidence>
<dbReference type="InterPro" id="IPR054828">
    <property type="entry name" value="Vit_B12_bind_prot"/>
</dbReference>
<dbReference type="PANTHER" id="PTHR30535">
    <property type="entry name" value="VITAMIN B12-BINDING PROTEIN"/>
    <property type="match status" value="1"/>
</dbReference>
<dbReference type="Proteomes" id="UP001500954">
    <property type="component" value="Unassembled WGS sequence"/>
</dbReference>
<accession>A0ABP6YKI0</accession>
<dbReference type="PANTHER" id="PTHR30535:SF35">
    <property type="entry name" value="PERIPLASMIC BINDING PROTEIN"/>
    <property type="match status" value="1"/>
</dbReference>
<dbReference type="Gene3D" id="3.40.50.1980">
    <property type="entry name" value="Nitrogenase molybdenum iron protein domain"/>
    <property type="match status" value="2"/>
</dbReference>
<dbReference type="Pfam" id="PF01497">
    <property type="entry name" value="Peripla_BP_2"/>
    <property type="match status" value="1"/>
</dbReference>
<dbReference type="PROSITE" id="PS50983">
    <property type="entry name" value="FE_B12_PBP"/>
    <property type="match status" value="1"/>
</dbReference>
<dbReference type="NCBIfam" id="NF038402">
    <property type="entry name" value="TroA_like"/>
    <property type="match status" value="1"/>
</dbReference>
<keyword evidence="4" id="KW-1185">Reference proteome</keyword>
<proteinExistence type="predicted"/>
<keyword evidence="3" id="KW-0675">Receptor</keyword>
<reference evidence="4" key="1">
    <citation type="journal article" date="2019" name="Int. J. Syst. Evol. Microbiol.">
        <title>The Global Catalogue of Microorganisms (GCM) 10K type strain sequencing project: providing services to taxonomists for standard genome sequencing and annotation.</title>
        <authorList>
            <consortium name="The Broad Institute Genomics Platform"/>
            <consortium name="The Broad Institute Genome Sequencing Center for Infectious Disease"/>
            <person name="Wu L."/>
            <person name="Ma J."/>
        </authorList>
    </citation>
    <scope>NUCLEOTIDE SEQUENCE [LARGE SCALE GENOMIC DNA]</scope>
    <source>
        <strain evidence="4">JCM 17111</strain>
    </source>
</reference>
<organism evidence="3 4">
    <name type="scientific">Snuella lapsa</name>
    <dbReference type="NCBI Taxonomy" id="870481"/>
    <lineage>
        <taxon>Bacteria</taxon>
        <taxon>Pseudomonadati</taxon>
        <taxon>Bacteroidota</taxon>
        <taxon>Flavobacteriia</taxon>
        <taxon>Flavobacteriales</taxon>
        <taxon>Flavobacteriaceae</taxon>
        <taxon>Snuella</taxon>
    </lineage>
</organism>
<dbReference type="EMBL" id="BAABCY010000105">
    <property type="protein sequence ID" value="GAA3585520.1"/>
    <property type="molecule type" value="Genomic_DNA"/>
</dbReference>
<dbReference type="RefSeq" id="WP_345008046.1">
    <property type="nucleotide sequence ID" value="NZ_BAABCY010000105.1"/>
</dbReference>
<protein>
    <submittedName>
        <fullName evidence="3">Helical backbone metal receptor</fullName>
    </submittedName>
</protein>
<comment type="caution">
    <text evidence="3">The sequence shown here is derived from an EMBL/GenBank/DDBJ whole genome shotgun (WGS) entry which is preliminary data.</text>
</comment>
<sequence>MRDQLQRTLHFKDTPKRIISLVPSQTELLCDLGLADQIVGITKFCVHPCHLLSDKTIVGGTKQLHLDRIKALRPDIILCNKEENTREIVEACQSVCEVHVSDVYTIADSLELIGQYGVIFNKADNASSLINTIKAKWNTFENFVQDKPVLKVAYFIWKTPWMVAANNTFINYMLQLNKYENVYSRLERYPEVKLTDDMDKTKTVDYAFLSSEPYPFKEKHKDKLQVYWPDTKIVLVDGEMFSWYGSRLLRAFDYFKTLRVSLQKDVF</sequence>